<organism evidence="1 2">
    <name type="scientific">Ancylobacter vacuolatus</name>
    <dbReference type="NCBI Taxonomy" id="223389"/>
    <lineage>
        <taxon>Bacteria</taxon>
        <taxon>Pseudomonadati</taxon>
        <taxon>Pseudomonadota</taxon>
        <taxon>Alphaproteobacteria</taxon>
        <taxon>Hyphomicrobiales</taxon>
        <taxon>Xanthobacteraceae</taxon>
        <taxon>Ancylobacter</taxon>
    </lineage>
</organism>
<name>A0ABU0DI01_9HYPH</name>
<reference evidence="1 2" key="1">
    <citation type="submission" date="2023-07" db="EMBL/GenBank/DDBJ databases">
        <title>Genomic Encyclopedia of Type Strains, Phase IV (KMG-IV): sequencing the most valuable type-strain genomes for metagenomic binning, comparative biology and taxonomic classification.</title>
        <authorList>
            <person name="Goeker M."/>
        </authorList>
    </citation>
    <scope>NUCLEOTIDE SEQUENCE [LARGE SCALE GENOMIC DNA]</scope>
    <source>
        <strain evidence="1 2">DSM 1277</strain>
    </source>
</reference>
<evidence type="ECO:0000313" key="2">
    <source>
        <dbReference type="Proteomes" id="UP001238467"/>
    </source>
</evidence>
<dbReference type="RefSeq" id="WP_307060748.1">
    <property type="nucleotide sequence ID" value="NZ_JAUSUH010000004.1"/>
</dbReference>
<dbReference type="EMBL" id="JAUSUH010000004">
    <property type="protein sequence ID" value="MDQ0348062.1"/>
    <property type="molecule type" value="Genomic_DNA"/>
</dbReference>
<protein>
    <submittedName>
        <fullName evidence="1">Uncharacterized protein</fullName>
    </submittedName>
</protein>
<keyword evidence="2" id="KW-1185">Reference proteome</keyword>
<gene>
    <name evidence="1" type="ORF">J2S76_002489</name>
</gene>
<accession>A0ABU0DI01</accession>
<proteinExistence type="predicted"/>
<evidence type="ECO:0000313" key="1">
    <source>
        <dbReference type="EMBL" id="MDQ0348062.1"/>
    </source>
</evidence>
<dbReference type="Proteomes" id="UP001238467">
    <property type="component" value="Unassembled WGS sequence"/>
</dbReference>
<comment type="caution">
    <text evidence="1">The sequence shown here is derived from an EMBL/GenBank/DDBJ whole genome shotgun (WGS) entry which is preliminary data.</text>
</comment>
<sequence>MLEQIHRASPSPTVEGMAGEEVALAEGRRALLHAAPAEDGATALTLIMALPAGRWLSLRASGMDRDTVLDIARHCAPHTA</sequence>